<proteinExistence type="predicted"/>
<dbReference type="EMBL" id="CAOJ01002112">
    <property type="protein sequence ID" value="CCO27599.1"/>
    <property type="molecule type" value="Genomic_DNA"/>
</dbReference>
<name>M5BLD0_THACB</name>
<accession>M5BLD0</accession>
<dbReference type="HOGENOM" id="CLU_2387688_0_0_1"/>
<evidence type="ECO:0000313" key="1">
    <source>
        <dbReference type="EMBL" id="CCO27599.1"/>
    </source>
</evidence>
<reference evidence="1 2" key="1">
    <citation type="journal article" date="2013" name="J. Biotechnol.">
        <title>Establishment and interpretation of the genome sequence of the phytopathogenic fungus Rhizoctonia solani AG1-IB isolate 7/3/14.</title>
        <authorList>
            <person name="Wibberg D.W."/>
            <person name="Jelonek L.J."/>
            <person name="Rupp O.R."/>
            <person name="Hennig M.H."/>
            <person name="Eikmeyer F.E."/>
            <person name="Goesmann A.G."/>
            <person name="Hartmann A.H."/>
            <person name="Borriss R.B."/>
            <person name="Grosch R.G."/>
            <person name="Puehler A.P."/>
            <person name="Schlueter A.S."/>
        </authorList>
    </citation>
    <scope>NUCLEOTIDE SEQUENCE [LARGE SCALE GENOMIC DNA]</scope>
    <source>
        <strain evidence="2">AG1-IB / isolate 7/3/14</strain>
    </source>
</reference>
<organism evidence="1 2">
    <name type="scientific">Thanatephorus cucumeris (strain AG1-IB / isolate 7/3/14)</name>
    <name type="common">Lettuce bottom rot fungus</name>
    <name type="synonym">Rhizoctonia solani</name>
    <dbReference type="NCBI Taxonomy" id="1108050"/>
    <lineage>
        <taxon>Eukaryota</taxon>
        <taxon>Fungi</taxon>
        <taxon>Dikarya</taxon>
        <taxon>Basidiomycota</taxon>
        <taxon>Agaricomycotina</taxon>
        <taxon>Agaricomycetes</taxon>
        <taxon>Cantharellales</taxon>
        <taxon>Ceratobasidiaceae</taxon>
        <taxon>Rhizoctonia</taxon>
        <taxon>Rhizoctonia solani AG-1</taxon>
    </lineage>
</organism>
<comment type="caution">
    <text evidence="1">The sequence shown here is derived from an EMBL/GenBank/DDBJ whole genome shotgun (WGS) entry which is preliminary data.</text>
</comment>
<gene>
    <name evidence="1" type="ORF">BN14_01584</name>
</gene>
<dbReference type="AlphaFoldDB" id="M5BLD0"/>
<evidence type="ECO:0000313" key="2">
    <source>
        <dbReference type="Proteomes" id="UP000012065"/>
    </source>
</evidence>
<dbReference type="Proteomes" id="UP000012065">
    <property type="component" value="Unassembled WGS sequence"/>
</dbReference>
<sequence>MLGTVGRAKRDRKVTAFREALFKGNQSSSRPHREAAIGCVVDLSKAASFAGGRSTNFVDTMAIKSIAQDIMEEIKVRFLCPFTSLALIPSGSIP</sequence>
<protein>
    <submittedName>
        <fullName evidence="1">Uncharacterized protein</fullName>
    </submittedName>
</protein>